<evidence type="ECO:0000256" key="2">
    <source>
        <dbReference type="SAM" id="Coils"/>
    </source>
</evidence>
<name>A0A6D2IW26_9BRAS</name>
<dbReference type="EMBL" id="CACVBM020001127">
    <property type="protein sequence ID" value="CAA7032765.1"/>
    <property type="molecule type" value="Genomic_DNA"/>
</dbReference>
<feature type="domain" description="MATH" evidence="3">
    <location>
        <begin position="6"/>
        <end position="130"/>
    </location>
</feature>
<dbReference type="OrthoDB" id="1096039at2759"/>
<dbReference type="AlphaFoldDB" id="A0A6D2IW26"/>
<evidence type="ECO:0000259" key="3">
    <source>
        <dbReference type="PROSITE" id="PS50144"/>
    </source>
</evidence>
<dbReference type="CDD" id="cd00121">
    <property type="entry name" value="MATH"/>
    <property type="match status" value="1"/>
</dbReference>
<dbReference type="SUPFAM" id="SSF49599">
    <property type="entry name" value="TRAF domain-like"/>
    <property type="match status" value="1"/>
</dbReference>
<dbReference type="PANTHER" id="PTHR46236">
    <property type="entry name" value="TRAF-LIKE SUPERFAMILY PROTEIN"/>
    <property type="match status" value="1"/>
</dbReference>
<comment type="caution">
    <text evidence="4">The sequence shown here is derived from an EMBL/GenBank/DDBJ whole genome shotgun (WGS) entry which is preliminary data.</text>
</comment>
<dbReference type="Gene3D" id="2.60.210.10">
    <property type="entry name" value="Apoptosis, Tumor Necrosis Factor Receptor Associated Protein 2, Chain A"/>
    <property type="match status" value="1"/>
</dbReference>
<keyword evidence="1 2" id="KW-0175">Coiled coil</keyword>
<dbReference type="Pfam" id="PF05278">
    <property type="entry name" value="PEARLI-4"/>
    <property type="match status" value="1"/>
</dbReference>
<dbReference type="Proteomes" id="UP000467841">
    <property type="component" value="Unassembled WGS sequence"/>
</dbReference>
<evidence type="ECO:0000256" key="1">
    <source>
        <dbReference type="ARBA" id="ARBA00023054"/>
    </source>
</evidence>
<proteinExistence type="predicted"/>
<dbReference type="Pfam" id="PF22486">
    <property type="entry name" value="MATH_2"/>
    <property type="match status" value="1"/>
</dbReference>
<accession>A0A6D2IW26</accession>
<dbReference type="PANTHER" id="PTHR46236:SF12">
    <property type="entry name" value="MATH DOMAIN-CONTAINING PROTEIN"/>
    <property type="match status" value="1"/>
</dbReference>
<protein>
    <recommendedName>
        <fullName evidence="3">MATH domain-containing protein</fullName>
    </recommendedName>
</protein>
<evidence type="ECO:0000313" key="4">
    <source>
        <dbReference type="EMBL" id="CAA7032765.1"/>
    </source>
</evidence>
<dbReference type="InterPro" id="IPR008974">
    <property type="entry name" value="TRAF-like"/>
</dbReference>
<keyword evidence="5" id="KW-1185">Reference proteome</keyword>
<dbReference type="InterPro" id="IPR002083">
    <property type="entry name" value="MATH/TRAF_dom"/>
</dbReference>
<gene>
    <name evidence="4" type="ORF">MERR_LOCUS20000</name>
</gene>
<reference evidence="4" key="1">
    <citation type="submission" date="2020-01" db="EMBL/GenBank/DDBJ databases">
        <authorList>
            <person name="Mishra B."/>
        </authorList>
    </citation>
    <scope>NUCLEOTIDE SEQUENCE [LARGE SCALE GENOMIC DNA]</scope>
</reference>
<evidence type="ECO:0000313" key="5">
    <source>
        <dbReference type="Proteomes" id="UP000467841"/>
    </source>
</evidence>
<organism evidence="4 5">
    <name type="scientific">Microthlaspi erraticum</name>
    <dbReference type="NCBI Taxonomy" id="1685480"/>
    <lineage>
        <taxon>Eukaryota</taxon>
        <taxon>Viridiplantae</taxon>
        <taxon>Streptophyta</taxon>
        <taxon>Embryophyta</taxon>
        <taxon>Tracheophyta</taxon>
        <taxon>Spermatophyta</taxon>
        <taxon>Magnoliopsida</taxon>
        <taxon>eudicotyledons</taxon>
        <taxon>Gunneridae</taxon>
        <taxon>Pentapetalae</taxon>
        <taxon>rosids</taxon>
        <taxon>malvids</taxon>
        <taxon>Brassicales</taxon>
        <taxon>Brassicaceae</taxon>
        <taxon>Coluteocarpeae</taxon>
        <taxon>Microthlaspi</taxon>
    </lineage>
</organism>
<dbReference type="PROSITE" id="PS50144">
    <property type="entry name" value="MATH"/>
    <property type="match status" value="1"/>
</dbReference>
<feature type="coiled-coil region" evidence="2">
    <location>
        <begin position="224"/>
        <end position="269"/>
    </location>
</feature>
<sequence length="300" mass="33934">MEDRKQTSFTFEIDNFSDKEGAISSPTFSSGGCEWFVMVYPKGDIVDDHLCLYLNVAKPESLRLGWKRRAGYSFVLLNQSGKELFIKDEMSPILFCAQISSWGRAKAVPLKDLQEKGFLEKNKLIVKVEVKIFDEGDVTGNETVHCSGLQVLYSQATSVSRLFVKHPNIALNFKPKSQLVKTTYINILLALIETLNKPPHSITNTELSNAQSELIDLTEAGFNLDWLKSKLDEVSLERKKANDDASRVQEEFKKNMQNIKVELNEEKIKSATSAAKVLWLEQTVSNLKAQLNKKRKLSPE</sequence>
<dbReference type="PROSITE" id="PS51257">
    <property type="entry name" value="PROKAR_LIPOPROTEIN"/>
    <property type="match status" value="1"/>
</dbReference>
<dbReference type="InterPro" id="IPR050804">
    <property type="entry name" value="MCC"/>
</dbReference>
<dbReference type="InterPro" id="IPR007942">
    <property type="entry name" value="PLipase-like"/>
</dbReference>
<dbReference type="SMART" id="SM00061">
    <property type="entry name" value="MATH"/>
    <property type="match status" value="1"/>
</dbReference>